<evidence type="ECO:0000256" key="1">
    <source>
        <dbReference type="SAM" id="MobiDB-lite"/>
    </source>
</evidence>
<feature type="compositionally biased region" description="Polar residues" evidence="1">
    <location>
        <begin position="1"/>
        <end position="12"/>
    </location>
</feature>
<feature type="transmembrane region" description="Helical" evidence="2">
    <location>
        <begin position="276"/>
        <end position="295"/>
    </location>
</feature>
<dbReference type="GeneID" id="7443389"/>
<dbReference type="Proteomes" id="UP000001449">
    <property type="component" value="Chromosome 20"/>
</dbReference>
<evidence type="ECO:0000313" key="4">
    <source>
        <dbReference type="Proteomes" id="UP000001449"/>
    </source>
</evidence>
<dbReference type="AlphaFoldDB" id="B8CEY1"/>
<evidence type="ECO:0000313" key="3">
    <source>
        <dbReference type="EMBL" id="EED87982.1"/>
    </source>
</evidence>
<keyword evidence="2" id="KW-0812">Transmembrane</keyword>
<proteinExistence type="predicted"/>
<dbReference type="RefSeq" id="XP_002294622.1">
    <property type="nucleotide sequence ID" value="XM_002294586.1"/>
</dbReference>
<dbReference type="Gene3D" id="2.60.120.650">
    <property type="entry name" value="Cupin"/>
    <property type="match status" value="1"/>
</dbReference>
<feature type="compositionally biased region" description="Basic and acidic residues" evidence="1">
    <location>
        <begin position="13"/>
        <end position="25"/>
    </location>
</feature>
<feature type="compositionally biased region" description="Polar residues" evidence="1">
    <location>
        <begin position="26"/>
        <end position="52"/>
    </location>
</feature>
<dbReference type="InParanoid" id="B8CEY1"/>
<keyword evidence="2" id="KW-0472">Membrane</keyword>
<sequence>MSPPSSLDTTNLRVKDRRATDHECTKSTMAQDVHSSPNNDTAVMTQHHTSVGNKHKASREVGTNPSVTKDANTAVAINSLQMNRSPNTIQSKKAKSTLTINTSFNSTNTATTIPKQVPSSNELAKSIAKAENELKRSVSHSLKTPTNHNASPTFTTYINSEEKKLDEILRETLTTPVSELSKQLDYGLVISPESAVSDDLGVEGSDAVRQALELAGELDAMGDWASSVDGDDDGESESANSAEEYWGEGDVAESTCHDEDDANEKKDLQRQLSHQTMIRGILILIVLATITLFSVNVHPAILTYSQSITKECSYFTPADQCTNHEKAVPTMSAFSQRANSVSATASFVFATSLRTMILAPLIRLRNKRQPMFGSTFRNASILSRTIVALDTIADKMEQFTHATWEETARQSGVLRDDASSLPFESPPELDLSMLVPCEMDKARKVLLGGVIIESECLYAQRNSEYSCRLRDVITRDLLMEYAAQHFDSDFDLATSPLVLRNLWPAESFEDNTDEVPSRRLTTQSMLDDPQLSNLLLPNHFVDATKTGYDALVPDTKSITLSKFLRNIIDGSTPNAKIGTQVIVEEYPELREEIVPTRLAKELFEWNPWMEDSKEVIKQYAGKRVGRWTTKLPASTYFPVFIAANQRSTDATNDTHPRTDLHSEPIGNIAVQLEGTRRWTLIPTMWSMLLRPSVSKHGRGYIYSNLDPLIELPRRLKEVPAVYECVTNKGDAVWV</sequence>
<dbReference type="EMBL" id="CM000652">
    <property type="protein sequence ID" value="EED87982.1"/>
    <property type="molecule type" value="Genomic_DNA"/>
</dbReference>
<name>B8CEY1_THAPS</name>
<reference evidence="3 4" key="1">
    <citation type="journal article" date="2004" name="Science">
        <title>The genome of the diatom Thalassiosira pseudonana: ecology, evolution, and metabolism.</title>
        <authorList>
            <person name="Armbrust E.V."/>
            <person name="Berges J.A."/>
            <person name="Bowler C."/>
            <person name="Green B.R."/>
            <person name="Martinez D."/>
            <person name="Putnam N.H."/>
            <person name="Zhou S."/>
            <person name="Allen A.E."/>
            <person name="Apt K.E."/>
            <person name="Bechner M."/>
            <person name="Brzezinski M.A."/>
            <person name="Chaal B.K."/>
            <person name="Chiovitti A."/>
            <person name="Davis A.K."/>
            <person name="Demarest M.S."/>
            <person name="Detter J.C."/>
            <person name="Glavina T."/>
            <person name="Goodstein D."/>
            <person name="Hadi M.Z."/>
            <person name="Hellsten U."/>
            <person name="Hildebrand M."/>
            <person name="Jenkins B.D."/>
            <person name="Jurka J."/>
            <person name="Kapitonov V.V."/>
            <person name="Kroger N."/>
            <person name="Lau W.W."/>
            <person name="Lane T.W."/>
            <person name="Larimer F.W."/>
            <person name="Lippmeier J.C."/>
            <person name="Lucas S."/>
            <person name="Medina M."/>
            <person name="Montsant A."/>
            <person name="Obornik M."/>
            <person name="Parker M.S."/>
            <person name="Palenik B."/>
            <person name="Pazour G.J."/>
            <person name="Richardson P.M."/>
            <person name="Rynearson T.A."/>
            <person name="Saito M.A."/>
            <person name="Schwartz D.C."/>
            <person name="Thamatrakoln K."/>
            <person name="Valentin K."/>
            <person name="Vardi A."/>
            <person name="Wilkerson F.P."/>
            <person name="Rokhsar D.S."/>
        </authorList>
    </citation>
    <scope>NUCLEOTIDE SEQUENCE [LARGE SCALE GENOMIC DNA]</scope>
    <source>
        <strain evidence="3 4">CCMP1335</strain>
    </source>
</reference>
<dbReference type="PaxDb" id="35128-Thaps25653"/>
<accession>B8CEY1</accession>
<dbReference type="HOGENOM" id="CLU_377927_0_0_1"/>
<evidence type="ECO:0000256" key="2">
    <source>
        <dbReference type="SAM" id="Phobius"/>
    </source>
</evidence>
<feature type="transmembrane region" description="Helical" evidence="2">
    <location>
        <begin position="341"/>
        <end position="362"/>
    </location>
</feature>
<gene>
    <name evidence="3" type="ORF">THAPSDRAFT_25653</name>
</gene>
<protein>
    <recommendedName>
        <fullName evidence="5">Cupin-like domain-containing protein</fullName>
    </recommendedName>
</protein>
<dbReference type="eggNOG" id="ENOG502S726">
    <property type="taxonomic scope" value="Eukaryota"/>
</dbReference>
<reference evidence="3 4" key="2">
    <citation type="journal article" date="2008" name="Nature">
        <title>The Phaeodactylum genome reveals the evolutionary history of diatom genomes.</title>
        <authorList>
            <person name="Bowler C."/>
            <person name="Allen A.E."/>
            <person name="Badger J.H."/>
            <person name="Grimwood J."/>
            <person name="Jabbari K."/>
            <person name="Kuo A."/>
            <person name="Maheswari U."/>
            <person name="Martens C."/>
            <person name="Maumus F."/>
            <person name="Otillar R.P."/>
            <person name="Rayko E."/>
            <person name="Salamov A."/>
            <person name="Vandepoele K."/>
            <person name="Beszteri B."/>
            <person name="Gruber A."/>
            <person name="Heijde M."/>
            <person name="Katinka M."/>
            <person name="Mock T."/>
            <person name="Valentin K."/>
            <person name="Verret F."/>
            <person name="Berges J.A."/>
            <person name="Brownlee C."/>
            <person name="Cadoret J.P."/>
            <person name="Chiovitti A."/>
            <person name="Choi C.J."/>
            <person name="Coesel S."/>
            <person name="De Martino A."/>
            <person name="Detter J.C."/>
            <person name="Durkin C."/>
            <person name="Falciatore A."/>
            <person name="Fournet J."/>
            <person name="Haruta M."/>
            <person name="Huysman M.J."/>
            <person name="Jenkins B.D."/>
            <person name="Jiroutova K."/>
            <person name="Jorgensen R.E."/>
            <person name="Joubert Y."/>
            <person name="Kaplan A."/>
            <person name="Kroger N."/>
            <person name="Kroth P.G."/>
            <person name="La Roche J."/>
            <person name="Lindquist E."/>
            <person name="Lommer M."/>
            <person name="Martin-Jezequel V."/>
            <person name="Lopez P.J."/>
            <person name="Lucas S."/>
            <person name="Mangogna M."/>
            <person name="McGinnis K."/>
            <person name="Medlin L.K."/>
            <person name="Montsant A."/>
            <person name="Oudot-Le Secq M.P."/>
            <person name="Napoli C."/>
            <person name="Obornik M."/>
            <person name="Parker M.S."/>
            <person name="Petit J.L."/>
            <person name="Porcel B.M."/>
            <person name="Poulsen N."/>
            <person name="Robison M."/>
            <person name="Rychlewski L."/>
            <person name="Rynearson T.A."/>
            <person name="Schmutz J."/>
            <person name="Shapiro H."/>
            <person name="Siaut M."/>
            <person name="Stanley M."/>
            <person name="Sussman M.R."/>
            <person name="Taylor A.R."/>
            <person name="Vardi A."/>
            <person name="von Dassow P."/>
            <person name="Vyverman W."/>
            <person name="Willis A."/>
            <person name="Wyrwicz L.S."/>
            <person name="Rokhsar D.S."/>
            <person name="Weissenbach J."/>
            <person name="Armbrust E.V."/>
            <person name="Green B.R."/>
            <person name="Van de Peer Y."/>
            <person name="Grigoriev I.V."/>
        </authorList>
    </citation>
    <scope>NUCLEOTIDE SEQUENCE [LARGE SCALE GENOMIC DNA]</scope>
    <source>
        <strain evidence="3 4">CCMP1335</strain>
    </source>
</reference>
<feature type="region of interest" description="Disordered" evidence="1">
    <location>
        <begin position="1"/>
        <end position="68"/>
    </location>
</feature>
<dbReference type="KEGG" id="tps:THAPSDRAFT_25653"/>
<organism evidence="3 4">
    <name type="scientific">Thalassiosira pseudonana</name>
    <name type="common">Marine diatom</name>
    <name type="synonym">Cyclotella nana</name>
    <dbReference type="NCBI Taxonomy" id="35128"/>
    <lineage>
        <taxon>Eukaryota</taxon>
        <taxon>Sar</taxon>
        <taxon>Stramenopiles</taxon>
        <taxon>Ochrophyta</taxon>
        <taxon>Bacillariophyta</taxon>
        <taxon>Coscinodiscophyceae</taxon>
        <taxon>Thalassiosirophycidae</taxon>
        <taxon>Thalassiosirales</taxon>
        <taxon>Thalassiosiraceae</taxon>
        <taxon>Thalassiosira</taxon>
    </lineage>
</organism>
<keyword evidence="4" id="KW-1185">Reference proteome</keyword>
<feature type="region of interest" description="Disordered" evidence="1">
    <location>
        <begin position="225"/>
        <end position="263"/>
    </location>
</feature>
<evidence type="ECO:0008006" key="5">
    <source>
        <dbReference type="Google" id="ProtNLM"/>
    </source>
</evidence>
<dbReference type="SUPFAM" id="SSF51197">
    <property type="entry name" value="Clavaminate synthase-like"/>
    <property type="match status" value="1"/>
</dbReference>
<keyword evidence="2" id="KW-1133">Transmembrane helix</keyword>